<dbReference type="Pfam" id="PF13190">
    <property type="entry name" value="PDGLE"/>
    <property type="match status" value="1"/>
</dbReference>
<dbReference type="EMBL" id="JAALHA020000002">
    <property type="protein sequence ID" value="MDR9894196.1"/>
    <property type="molecule type" value="Genomic_DNA"/>
</dbReference>
<evidence type="ECO:0000256" key="6">
    <source>
        <dbReference type="SAM" id="Phobius"/>
    </source>
</evidence>
<evidence type="ECO:0000259" key="7">
    <source>
        <dbReference type="Pfam" id="PF13190"/>
    </source>
</evidence>
<evidence type="ECO:0000256" key="3">
    <source>
        <dbReference type="ARBA" id="ARBA00022692"/>
    </source>
</evidence>
<evidence type="ECO:0000313" key="9">
    <source>
        <dbReference type="Proteomes" id="UP000667802"/>
    </source>
</evidence>
<keyword evidence="4 6" id="KW-1133">Transmembrane helix</keyword>
<feature type="domain" description="PDGLE" evidence="7">
    <location>
        <begin position="12"/>
        <end position="112"/>
    </location>
</feature>
<keyword evidence="5 6" id="KW-0472">Membrane</keyword>
<feature type="transmembrane region" description="Helical" evidence="6">
    <location>
        <begin position="87"/>
        <end position="107"/>
    </location>
</feature>
<gene>
    <name evidence="8" type="ORF">G7B40_006365</name>
</gene>
<keyword evidence="9" id="KW-1185">Reference proteome</keyword>
<dbReference type="InterPro" id="IPR025937">
    <property type="entry name" value="PDGLE_dom"/>
</dbReference>
<name>A0AAP5I3S7_9CYAN</name>
<reference evidence="9" key="1">
    <citation type="journal article" date="2021" name="Science">
        <title>Hunting the eagle killer: A cyanobacterial neurotoxin causes vacuolar myelinopathy.</title>
        <authorList>
            <person name="Breinlinger S."/>
            <person name="Phillips T.J."/>
            <person name="Haram B.N."/>
            <person name="Mares J."/>
            <person name="Martinez Yerena J.A."/>
            <person name="Hrouzek P."/>
            <person name="Sobotka R."/>
            <person name="Henderson W.M."/>
            <person name="Schmieder P."/>
            <person name="Williams S.M."/>
            <person name="Lauderdale J.D."/>
            <person name="Wilde H.D."/>
            <person name="Gerrin W."/>
            <person name="Kust A."/>
            <person name="Washington J.W."/>
            <person name="Wagner C."/>
            <person name="Geier B."/>
            <person name="Liebeke M."/>
            <person name="Enke H."/>
            <person name="Niedermeyer T.H.J."/>
            <person name="Wilde S.B."/>
        </authorList>
    </citation>
    <scope>NUCLEOTIDE SEQUENCE [LARGE SCALE GENOMIC DNA]</scope>
    <source>
        <strain evidence="9">Thurmond2011</strain>
    </source>
</reference>
<comment type="subcellular location">
    <subcellularLocation>
        <location evidence="1">Cell membrane</location>
    </subcellularLocation>
</comment>
<accession>A0AAP5I3S7</accession>
<protein>
    <submittedName>
        <fullName evidence="8">PDGLE domain-containing protein</fullName>
    </submittedName>
</protein>
<evidence type="ECO:0000256" key="2">
    <source>
        <dbReference type="ARBA" id="ARBA00022475"/>
    </source>
</evidence>
<evidence type="ECO:0000313" key="8">
    <source>
        <dbReference type="EMBL" id="MDR9894196.1"/>
    </source>
</evidence>
<comment type="caution">
    <text evidence="8">The sequence shown here is derived from an EMBL/GenBank/DDBJ whole genome shotgun (WGS) entry which is preliminary data.</text>
</comment>
<dbReference type="Proteomes" id="UP000667802">
    <property type="component" value="Unassembled WGS sequence"/>
</dbReference>
<evidence type="ECO:0000256" key="1">
    <source>
        <dbReference type="ARBA" id="ARBA00004236"/>
    </source>
</evidence>
<sequence>MSDNLSQTRNNALIIAGLGIALLMAVFLSPFASQNPDGLDRVAKDQGFDKKELEHPPAKQLPFNTIFDSYTFRFIPGYDKGGLPNKVATSIAGLVGTLATFGLAWGIGKLAIRGAGSSTNDESLHSENSDQQLK</sequence>
<organism evidence="8 9">
    <name type="scientific">Aetokthonos hydrillicola Thurmond2011</name>
    <dbReference type="NCBI Taxonomy" id="2712845"/>
    <lineage>
        <taxon>Bacteria</taxon>
        <taxon>Bacillati</taxon>
        <taxon>Cyanobacteriota</taxon>
        <taxon>Cyanophyceae</taxon>
        <taxon>Nostocales</taxon>
        <taxon>Hapalosiphonaceae</taxon>
        <taxon>Aetokthonos</taxon>
    </lineage>
</organism>
<feature type="transmembrane region" description="Helical" evidence="6">
    <location>
        <begin position="12"/>
        <end position="32"/>
    </location>
</feature>
<evidence type="ECO:0000256" key="4">
    <source>
        <dbReference type="ARBA" id="ARBA00022989"/>
    </source>
</evidence>
<dbReference type="GO" id="GO:0005886">
    <property type="term" value="C:plasma membrane"/>
    <property type="evidence" value="ECO:0007669"/>
    <property type="project" value="UniProtKB-SubCell"/>
</dbReference>
<proteinExistence type="predicted"/>
<keyword evidence="2" id="KW-1003">Cell membrane</keyword>
<evidence type="ECO:0000256" key="5">
    <source>
        <dbReference type="ARBA" id="ARBA00023136"/>
    </source>
</evidence>
<keyword evidence="3 6" id="KW-0812">Transmembrane</keyword>
<dbReference type="AlphaFoldDB" id="A0AAP5I3S7"/>
<dbReference type="RefSeq" id="WP_208349066.1">
    <property type="nucleotide sequence ID" value="NZ_JAALHA020000002.1"/>
</dbReference>